<sequence>MKGTVLSVGFIPLVDAAPLIVAQEMGFAAEEGLALDLVRAPSWSSLRDMLVFGRVDAAHMLSPVPVATAMGLGGAGTDLAVLSILSVNGNVVGVSRELESRLRDHGHDFAFDDAEAAGRALIACAGGGLRIGVPFPFSMHAELLYYWLSALGLPAPQGVDIRTVPPRLMADAIEAGEIDAFCVGEPWGSIAVENGVGALLLPTSRIWAFAPEKALAVRADWVASERNLSARLIRATWQAGRWLERGDNRLLAAELLGRPEYLDLAPEVIDRALSGHLIINSSGETRNVEGFVGFSDAAANFPWRSQAMWIAGQLAARTGLDRVAAMRSAETVFRPDLFRAALDASGADLPGASSKIEGATRVETPVASGTGKLFLGPDSFFDGRTFDPDEAVRGENALKK</sequence>
<keyword evidence="5" id="KW-0472">Membrane</keyword>
<comment type="caution">
    <text evidence="6">The sequence shown here is derived from an EMBL/GenBank/DDBJ whole genome shotgun (WGS) entry which is preliminary data.</text>
</comment>
<reference evidence="6 7" key="1">
    <citation type="submission" date="2021-05" db="EMBL/GenBank/DDBJ databases">
        <title>Culturable bacteria isolated from Daya Bay.</title>
        <authorList>
            <person name="Zheng W."/>
            <person name="Yu S."/>
            <person name="Huang Y."/>
        </authorList>
    </citation>
    <scope>NUCLEOTIDE SEQUENCE [LARGE SCALE GENOMIC DNA]</scope>
    <source>
        <strain evidence="6 7">DP4N28-5</strain>
    </source>
</reference>
<dbReference type="Proteomes" id="UP000756530">
    <property type="component" value="Unassembled WGS sequence"/>
</dbReference>
<dbReference type="InterPro" id="IPR044527">
    <property type="entry name" value="NrtA/CpmA_ABC-bd_dom"/>
</dbReference>
<dbReference type="PANTHER" id="PTHR30024">
    <property type="entry name" value="ALIPHATIC SULFONATES-BINDING PROTEIN-RELATED"/>
    <property type="match status" value="1"/>
</dbReference>
<accession>A0ABS6T3D5</accession>
<dbReference type="RefSeq" id="WP_218392968.1">
    <property type="nucleotide sequence ID" value="NZ_JAHUZE010000003.1"/>
</dbReference>
<evidence type="ECO:0000256" key="5">
    <source>
        <dbReference type="ARBA" id="ARBA00023136"/>
    </source>
</evidence>
<evidence type="ECO:0000256" key="2">
    <source>
        <dbReference type="ARBA" id="ARBA00022448"/>
    </source>
</evidence>
<gene>
    <name evidence="6" type="ORF">KJP28_12660</name>
</gene>
<keyword evidence="4" id="KW-0997">Cell inner membrane</keyword>
<protein>
    <submittedName>
        <fullName evidence="6">ABC transporter substrate-binding protein</fullName>
    </submittedName>
</protein>
<dbReference type="PANTHER" id="PTHR30024:SF43">
    <property type="entry name" value="BLL4572 PROTEIN"/>
    <property type="match status" value="1"/>
</dbReference>
<evidence type="ECO:0000313" key="7">
    <source>
        <dbReference type="Proteomes" id="UP000756530"/>
    </source>
</evidence>
<dbReference type="Pfam" id="PF13379">
    <property type="entry name" value="NMT1_2"/>
    <property type="match status" value="1"/>
</dbReference>
<evidence type="ECO:0000256" key="3">
    <source>
        <dbReference type="ARBA" id="ARBA00022475"/>
    </source>
</evidence>
<comment type="subcellular location">
    <subcellularLocation>
        <location evidence="1">Endomembrane system</location>
    </subcellularLocation>
</comment>
<dbReference type="EMBL" id="JAHUZE010000003">
    <property type="protein sequence ID" value="MBV7379776.1"/>
    <property type="molecule type" value="Genomic_DNA"/>
</dbReference>
<dbReference type="CDD" id="cd13553">
    <property type="entry name" value="PBP2_NrtA_CpmA_like"/>
    <property type="match status" value="1"/>
</dbReference>
<evidence type="ECO:0000313" key="6">
    <source>
        <dbReference type="EMBL" id="MBV7379776.1"/>
    </source>
</evidence>
<evidence type="ECO:0000256" key="4">
    <source>
        <dbReference type="ARBA" id="ARBA00022519"/>
    </source>
</evidence>
<name>A0ABS6T3D5_9RHOB</name>
<proteinExistence type="predicted"/>
<keyword evidence="3" id="KW-1003">Cell membrane</keyword>
<keyword evidence="2" id="KW-0813">Transport</keyword>
<evidence type="ECO:0000256" key="1">
    <source>
        <dbReference type="ARBA" id="ARBA00004308"/>
    </source>
</evidence>
<keyword evidence="7" id="KW-1185">Reference proteome</keyword>
<organism evidence="6 7">
    <name type="scientific">Maritimibacter dapengensis</name>
    <dbReference type="NCBI Taxonomy" id="2836868"/>
    <lineage>
        <taxon>Bacteria</taxon>
        <taxon>Pseudomonadati</taxon>
        <taxon>Pseudomonadota</taxon>
        <taxon>Alphaproteobacteria</taxon>
        <taxon>Rhodobacterales</taxon>
        <taxon>Roseobacteraceae</taxon>
        <taxon>Maritimibacter</taxon>
    </lineage>
</organism>